<feature type="region of interest" description="Disordered" evidence="1">
    <location>
        <begin position="249"/>
        <end position="324"/>
    </location>
</feature>
<dbReference type="PANTHER" id="PTHR10859:SF91">
    <property type="entry name" value="DOLICHYL-PHOSPHATE BETA-GLUCOSYLTRANSFERASE"/>
    <property type="match status" value="1"/>
</dbReference>
<dbReference type="EMBL" id="JBHSZG010000001">
    <property type="protein sequence ID" value="MFC7136134.1"/>
    <property type="molecule type" value="Genomic_DNA"/>
</dbReference>
<sequence>MTADSHTTDRSAAESPADRTADRSVVLPVYDERPDVWTGLVERLLAAGWDEVVVCLDAPDDDARRVAERVARHDGVALACSDDRRGKGGALRAGLGVATGDVLGFVDADGAVPVEALDRLYRTVEWGTAAVAAGSRDAGDAGREGQSLLRRTLGRGYRLLARGVTGVPVTDFQCGAKAFRREVWAAVGDDLAETGFAFDTELLALAHRRGFDIREVPIAWADPGDSDVDAGSDVPDLLRSLLRIRGTLRETPRAVPDGGADAPAAGDEREPGATGDADEAARDDDRGDDPMHVALVTSHPPNRGHLAEYGEEPRGRTPRATTRR</sequence>
<proteinExistence type="predicted"/>
<dbReference type="Proteomes" id="UP001596368">
    <property type="component" value="Unassembled WGS sequence"/>
</dbReference>
<feature type="region of interest" description="Disordered" evidence="1">
    <location>
        <begin position="1"/>
        <end position="21"/>
    </location>
</feature>
<dbReference type="Pfam" id="PF00535">
    <property type="entry name" value="Glycos_transf_2"/>
    <property type="match status" value="1"/>
</dbReference>
<feature type="compositionally biased region" description="Basic and acidic residues" evidence="1">
    <location>
        <begin position="279"/>
        <end position="291"/>
    </location>
</feature>
<keyword evidence="3" id="KW-0808">Transferase</keyword>
<name>A0ABD5XVH1_9EURY</name>
<feature type="compositionally biased region" description="Low complexity" evidence="1">
    <location>
        <begin position="253"/>
        <end position="265"/>
    </location>
</feature>
<dbReference type="GO" id="GO:0016757">
    <property type="term" value="F:glycosyltransferase activity"/>
    <property type="evidence" value="ECO:0007669"/>
    <property type="project" value="UniProtKB-KW"/>
</dbReference>
<accession>A0ABD5XVH1</accession>
<comment type="caution">
    <text evidence="3">The sequence shown here is derived from an EMBL/GenBank/DDBJ whole genome shotgun (WGS) entry which is preliminary data.</text>
</comment>
<evidence type="ECO:0000313" key="4">
    <source>
        <dbReference type="Proteomes" id="UP001596368"/>
    </source>
</evidence>
<evidence type="ECO:0000259" key="2">
    <source>
        <dbReference type="Pfam" id="PF00535"/>
    </source>
</evidence>
<dbReference type="PANTHER" id="PTHR10859">
    <property type="entry name" value="GLYCOSYL TRANSFERASE"/>
    <property type="match status" value="1"/>
</dbReference>
<keyword evidence="4" id="KW-1185">Reference proteome</keyword>
<dbReference type="InterPro" id="IPR001173">
    <property type="entry name" value="Glyco_trans_2-like"/>
</dbReference>
<feature type="compositionally biased region" description="Basic and acidic residues" evidence="1">
    <location>
        <begin position="305"/>
        <end position="315"/>
    </location>
</feature>
<dbReference type="Gene3D" id="3.90.550.10">
    <property type="entry name" value="Spore Coat Polysaccharide Biosynthesis Protein SpsA, Chain A"/>
    <property type="match status" value="1"/>
</dbReference>
<dbReference type="InterPro" id="IPR029044">
    <property type="entry name" value="Nucleotide-diphossugar_trans"/>
</dbReference>
<dbReference type="EC" id="2.4.-.-" evidence="3"/>
<gene>
    <name evidence="3" type="ORF">ACFQRB_05380</name>
</gene>
<dbReference type="SUPFAM" id="SSF53448">
    <property type="entry name" value="Nucleotide-diphospho-sugar transferases"/>
    <property type="match status" value="1"/>
</dbReference>
<evidence type="ECO:0000256" key="1">
    <source>
        <dbReference type="SAM" id="MobiDB-lite"/>
    </source>
</evidence>
<reference evidence="3 4" key="1">
    <citation type="journal article" date="2019" name="Int. J. Syst. Evol. Microbiol.">
        <title>The Global Catalogue of Microorganisms (GCM) 10K type strain sequencing project: providing services to taxonomists for standard genome sequencing and annotation.</title>
        <authorList>
            <consortium name="The Broad Institute Genomics Platform"/>
            <consortium name="The Broad Institute Genome Sequencing Center for Infectious Disease"/>
            <person name="Wu L."/>
            <person name="Ma J."/>
        </authorList>
    </citation>
    <scope>NUCLEOTIDE SEQUENCE [LARGE SCALE GENOMIC DNA]</scope>
    <source>
        <strain evidence="3 4">DT92</strain>
    </source>
</reference>
<organism evidence="3 4">
    <name type="scientific">Halobaculum litoreum</name>
    <dbReference type="NCBI Taxonomy" id="3031998"/>
    <lineage>
        <taxon>Archaea</taxon>
        <taxon>Methanobacteriati</taxon>
        <taxon>Methanobacteriota</taxon>
        <taxon>Stenosarchaea group</taxon>
        <taxon>Halobacteria</taxon>
        <taxon>Halobacteriales</taxon>
        <taxon>Haloferacaceae</taxon>
        <taxon>Halobaculum</taxon>
    </lineage>
</organism>
<protein>
    <submittedName>
        <fullName evidence="3">Glycosyltransferase</fullName>
        <ecNumber evidence="3">2.4.-.-</ecNumber>
    </submittedName>
</protein>
<feature type="domain" description="Glycosyltransferase 2-like" evidence="2">
    <location>
        <begin position="24"/>
        <end position="183"/>
    </location>
</feature>
<dbReference type="AlphaFoldDB" id="A0ABD5XVH1"/>
<evidence type="ECO:0000313" key="3">
    <source>
        <dbReference type="EMBL" id="MFC7136134.1"/>
    </source>
</evidence>
<keyword evidence="3" id="KW-0328">Glycosyltransferase</keyword>